<dbReference type="eggNOG" id="ENOG502R5UW">
    <property type="taxonomic scope" value="Eukaryota"/>
</dbReference>
<dbReference type="Proteomes" id="UP000015104">
    <property type="component" value="Unassembled WGS sequence"/>
</dbReference>
<feature type="transmembrane region" description="Helical" evidence="4">
    <location>
        <begin position="427"/>
        <end position="449"/>
    </location>
</feature>
<dbReference type="InterPro" id="IPR036259">
    <property type="entry name" value="MFS_trans_sf"/>
</dbReference>
<evidence type="ECO:0000313" key="5">
    <source>
        <dbReference type="EnsemblMetazoa" id="tetur21g00030.1"/>
    </source>
</evidence>
<feature type="transmembrane region" description="Helical" evidence="4">
    <location>
        <begin position="56"/>
        <end position="73"/>
    </location>
</feature>
<reference evidence="6" key="1">
    <citation type="submission" date="2011-08" db="EMBL/GenBank/DDBJ databases">
        <authorList>
            <person name="Rombauts S."/>
        </authorList>
    </citation>
    <scope>NUCLEOTIDE SEQUENCE</scope>
    <source>
        <strain evidence="6">London</strain>
    </source>
</reference>
<dbReference type="KEGG" id="tut:107367382"/>
<dbReference type="PANTHER" id="PTHR23121:SF9">
    <property type="entry name" value="SODIUM-DEPENDENT GLUCOSE TRANSPORTER 1"/>
    <property type="match status" value="1"/>
</dbReference>
<evidence type="ECO:0008006" key="7">
    <source>
        <dbReference type="Google" id="ProtNLM"/>
    </source>
</evidence>
<keyword evidence="6" id="KW-1185">Reference proteome</keyword>
<keyword evidence="1 4" id="KW-0812">Transmembrane</keyword>
<dbReference type="OrthoDB" id="6512734at2759"/>
<dbReference type="AlphaFoldDB" id="T1KTJ9"/>
<feature type="transmembrane region" description="Helical" evidence="4">
    <location>
        <begin position="339"/>
        <end position="359"/>
    </location>
</feature>
<dbReference type="SUPFAM" id="SSF103473">
    <property type="entry name" value="MFS general substrate transporter"/>
    <property type="match status" value="1"/>
</dbReference>
<dbReference type="GO" id="GO:0022857">
    <property type="term" value="F:transmembrane transporter activity"/>
    <property type="evidence" value="ECO:0007669"/>
    <property type="project" value="InterPro"/>
</dbReference>
<feature type="transmembrane region" description="Helical" evidence="4">
    <location>
        <begin position="399"/>
        <end position="421"/>
    </location>
</feature>
<proteinExistence type="predicted"/>
<dbReference type="PANTHER" id="PTHR23121">
    <property type="entry name" value="SODIUM-DEPENDENT GLUCOSE TRANSPORTER 1"/>
    <property type="match status" value="1"/>
</dbReference>
<dbReference type="EMBL" id="CAEY01000544">
    <property type="status" value="NOT_ANNOTATED_CDS"/>
    <property type="molecule type" value="Genomic_DNA"/>
</dbReference>
<feature type="transmembrane region" description="Helical" evidence="4">
    <location>
        <begin position="18"/>
        <end position="36"/>
    </location>
</feature>
<dbReference type="HOGENOM" id="CLU_028923_2_1_1"/>
<evidence type="ECO:0000313" key="6">
    <source>
        <dbReference type="Proteomes" id="UP000015104"/>
    </source>
</evidence>
<dbReference type="Pfam" id="PF07690">
    <property type="entry name" value="MFS_1"/>
    <property type="match status" value="1"/>
</dbReference>
<feature type="transmembrane region" description="Helical" evidence="4">
    <location>
        <begin position="365"/>
        <end position="387"/>
    </location>
</feature>
<feature type="transmembrane region" description="Helical" evidence="4">
    <location>
        <begin position="269"/>
        <end position="289"/>
    </location>
</feature>
<gene>
    <name evidence="5" type="primary">107367382</name>
</gene>
<keyword evidence="3 4" id="KW-0472">Membrane</keyword>
<feature type="transmembrane region" description="Helical" evidence="4">
    <location>
        <begin position="139"/>
        <end position="158"/>
    </location>
</feature>
<sequence length="475" mass="53043">MNLCEYLRVNRYKIFKTILTYITFAGLGGVNTLVGSSLLDIKTYVQRSFEATSRLVQARSLGYVVGATVAGFFEKYFDDYLVLSASNLLAGVFLALAPWFRSLETVLVFIFIAGFALGVFDIYCNVIILRIWGKNGVNWLQVLHMFFGVGALIVPIITRPFLLPNTESDGLSNDNAVTTTSPETIDFTNITDIISAINTTTTITYTPDDVKVQYAFLIVGMVLAVVAIPYFFCYLHDRKQKSKDEENRENGETGEEIPQFVQTSTLKKVLAVIITAALANFCFGTEAVVGNLSTSFAVKADVHMDKQNAVLVATVFWTMFSFYRCIFIPLTLVIKESKLFYMNLLIIVAGVVTLVPYAASKELFTWISFTLLGIGYSPVFSISYGSLGHYFPVTNAMTSFIFVNGVIGETIHTTVLSRFIATKPVLFTYYLGGMGIIYVMLSFLLPLYCRKVFKGPKKRDETVNESNEMRDLPKY</sequence>
<feature type="transmembrane region" description="Helical" evidence="4">
    <location>
        <begin position="80"/>
        <end position="100"/>
    </location>
</feature>
<feature type="transmembrane region" description="Helical" evidence="4">
    <location>
        <begin position="309"/>
        <end position="327"/>
    </location>
</feature>
<accession>T1KTJ9</accession>
<organism evidence="5 6">
    <name type="scientific">Tetranychus urticae</name>
    <name type="common">Two-spotted spider mite</name>
    <dbReference type="NCBI Taxonomy" id="32264"/>
    <lineage>
        <taxon>Eukaryota</taxon>
        <taxon>Metazoa</taxon>
        <taxon>Ecdysozoa</taxon>
        <taxon>Arthropoda</taxon>
        <taxon>Chelicerata</taxon>
        <taxon>Arachnida</taxon>
        <taxon>Acari</taxon>
        <taxon>Acariformes</taxon>
        <taxon>Trombidiformes</taxon>
        <taxon>Prostigmata</taxon>
        <taxon>Eleutherengona</taxon>
        <taxon>Raphignathae</taxon>
        <taxon>Tetranychoidea</taxon>
        <taxon>Tetranychidae</taxon>
        <taxon>Tetranychus</taxon>
    </lineage>
</organism>
<dbReference type="Gene3D" id="1.20.1250.20">
    <property type="entry name" value="MFS general substrate transporter like domains"/>
    <property type="match status" value="1"/>
</dbReference>
<evidence type="ECO:0000256" key="3">
    <source>
        <dbReference type="ARBA" id="ARBA00023136"/>
    </source>
</evidence>
<evidence type="ECO:0000256" key="1">
    <source>
        <dbReference type="ARBA" id="ARBA00022692"/>
    </source>
</evidence>
<feature type="transmembrane region" description="Helical" evidence="4">
    <location>
        <begin position="214"/>
        <end position="235"/>
    </location>
</feature>
<evidence type="ECO:0000256" key="2">
    <source>
        <dbReference type="ARBA" id="ARBA00022989"/>
    </source>
</evidence>
<dbReference type="EnsemblMetazoa" id="tetur21g00030.1">
    <property type="protein sequence ID" value="tetur21g00030.1"/>
    <property type="gene ID" value="tetur21g00030"/>
</dbReference>
<keyword evidence="2 4" id="KW-1133">Transmembrane helix</keyword>
<evidence type="ECO:0000256" key="4">
    <source>
        <dbReference type="SAM" id="Phobius"/>
    </source>
</evidence>
<name>T1KTJ9_TETUR</name>
<feature type="transmembrane region" description="Helical" evidence="4">
    <location>
        <begin position="106"/>
        <end position="132"/>
    </location>
</feature>
<protein>
    <recommendedName>
        <fullName evidence="7">Major facilitator superfamily (MFS) profile domain-containing protein</fullName>
    </recommendedName>
</protein>
<reference evidence="5" key="2">
    <citation type="submission" date="2015-06" db="UniProtKB">
        <authorList>
            <consortium name="EnsemblMetazoa"/>
        </authorList>
    </citation>
    <scope>IDENTIFICATION</scope>
</reference>
<dbReference type="InterPro" id="IPR011701">
    <property type="entry name" value="MFS"/>
</dbReference>